<gene>
    <name evidence="1" type="ORF">ONT05_00585</name>
</gene>
<proteinExistence type="predicted"/>
<dbReference type="RefSeq" id="WP_264959323.1">
    <property type="nucleotide sequence ID" value="NZ_JAPDUQ010000001.1"/>
</dbReference>
<reference evidence="1" key="1">
    <citation type="submission" date="2022-11" db="EMBL/GenBank/DDBJ databases">
        <title>Genomic repertoires linked with pathogenic potency of arthritogenic Prevotella copri isolated from the gut of rheumatoid arthritis patients.</title>
        <authorList>
            <person name="Nii T."/>
            <person name="Maeda Y."/>
            <person name="Motooka D."/>
            <person name="Naito M."/>
            <person name="Matsumoto Y."/>
            <person name="Ogawa T."/>
            <person name="Oguro-Igashira E."/>
            <person name="Kishikawa T."/>
            <person name="Yamashita M."/>
            <person name="Koizumi S."/>
            <person name="Kurakawa T."/>
            <person name="Okumura R."/>
            <person name="Kayama H."/>
            <person name="Murakami M."/>
            <person name="Sakaguchi T."/>
            <person name="Das B."/>
            <person name="Nakamura S."/>
            <person name="Okada Y."/>
            <person name="Kumanogoh A."/>
            <person name="Takeda K."/>
        </authorList>
    </citation>
    <scope>NUCLEOTIDE SEQUENCE</scope>
    <source>
        <strain evidence="1">N016-13</strain>
    </source>
</reference>
<dbReference type="EMBL" id="JAPDUS010000001">
    <property type="protein sequence ID" value="MCW4092067.1"/>
    <property type="molecule type" value="Genomic_DNA"/>
</dbReference>
<evidence type="ECO:0000313" key="2">
    <source>
        <dbReference type="Proteomes" id="UP001209074"/>
    </source>
</evidence>
<comment type="caution">
    <text evidence="1">The sequence shown here is derived from an EMBL/GenBank/DDBJ whole genome shotgun (WGS) entry which is preliminary data.</text>
</comment>
<dbReference type="AlphaFoldDB" id="A0AAW5TU85"/>
<evidence type="ECO:0000313" key="1">
    <source>
        <dbReference type="EMBL" id="MCW4092067.1"/>
    </source>
</evidence>
<sequence length="166" mass="19600">MKIYLRIHKDLGQYVAHLWSKHIKEQIIETVNAMCDYSEGYIGYGDYFPTFWQEDIHARCINVGRLSSRKGWLVSSMYVLSFVWEKADFDFEDDYYQLCDEAKLPYDFTYQPRINEFYTDDVYIGSYVKGQEEPLTLPGLLFDPEYAEDGEVLADSMFVELKKNRG</sequence>
<organism evidence="1 2">
    <name type="scientific">Segatella copri</name>
    <dbReference type="NCBI Taxonomy" id="165179"/>
    <lineage>
        <taxon>Bacteria</taxon>
        <taxon>Pseudomonadati</taxon>
        <taxon>Bacteroidota</taxon>
        <taxon>Bacteroidia</taxon>
        <taxon>Bacteroidales</taxon>
        <taxon>Prevotellaceae</taxon>
        <taxon>Segatella</taxon>
    </lineage>
</organism>
<dbReference type="Proteomes" id="UP001209074">
    <property type="component" value="Unassembled WGS sequence"/>
</dbReference>
<accession>A0AAW5TU85</accession>
<name>A0AAW5TU85_9BACT</name>
<protein>
    <submittedName>
        <fullName evidence="1">Uncharacterized protein</fullName>
    </submittedName>
</protein>